<reference evidence="3" key="1">
    <citation type="submission" date="2019-01" db="EMBL/GenBank/DDBJ databases">
        <title>Cytophagaceae bacterium strain CAR-16.</title>
        <authorList>
            <person name="Chen W.-M."/>
        </authorList>
    </citation>
    <scope>NUCLEOTIDE SEQUENCE [LARGE SCALE GENOMIC DNA]</scope>
    <source>
        <strain evidence="3">WWJ-16</strain>
    </source>
</reference>
<keyword evidence="1" id="KW-0472">Membrane</keyword>
<comment type="caution">
    <text evidence="2">The sequence shown here is derived from an EMBL/GenBank/DDBJ whole genome shotgun (WGS) entry which is preliminary data.</text>
</comment>
<protein>
    <submittedName>
        <fullName evidence="2">Uncharacterized protein</fullName>
    </submittedName>
</protein>
<evidence type="ECO:0000313" key="3">
    <source>
        <dbReference type="Proteomes" id="UP000289857"/>
    </source>
</evidence>
<dbReference type="EMBL" id="SBKN01000002">
    <property type="protein sequence ID" value="RXR23416.1"/>
    <property type="molecule type" value="Genomic_DNA"/>
</dbReference>
<proteinExistence type="predicted"/>
<keyword evidence="1" id="KW-0812">Transmembrane</keyword>
<keyword evidence="1" id="KW-1133">Transmembrane helix</keyword>
<gene>
    <name evidence="2" type="ORF">EQG61_05450</name>
</gene>
<keyword evidence="3" id="KW-1185">Reference proteome</keyword>
<name>A0A4Q1K9Y6_9FLAO</name>
<dbReference type="AlphaFoldDB" id="A0A4Q1K9Y6"/>
<evidence type="ECO:0000313" key="2">
    <source>
        <dbReference type="EMBL" id="RXR23416.1"/>
    </source>
</evidence>
<dbReference type="RefSeq" id="WP_129460895.1">
    <property type="nucleotide sequence ID" value="NZ_SBKN01000002.1"/>
</dbReference>
<feature type="transmembrane region" description="Helical" evidence="1">
    <location>
        <begin position="59"/>
        <end position="77"/>
    </location>
</feature>
<organism evidence="2 3">
    <name type="scientific">Flavobacterium stagni</name>
    <dbReference type="NCBI Taxonomy" id="2506421"/>
    <lineage>
        <taxon>Bacteria</taxon>
        <taxon>Pseudomonadati</taxon>
        <taxon>Bacteroidota</taxon>
        <taxon>Flavobacteriia</taxon>
        <taxon>Flavobacteriales</taxon>
        <taxon>Flavobacteriaceae</taxon>
        <taxon>Flavobacterium</taxon>
    </lineage>
</organism>
<dbReference type="Proteomes" id="UP000289857">
    <property type="component" value="Unassembled WGS sequence"/>
</dbReference>
<sequence length="125" mass="14424">MMGIIENDYVFLNGKSFPVAQVIAMEIALEVDFRYNVLLFFLGVLVGYSSIYLVDVEVLFYGAIIMTIGLLMFSVLYTRIRKVLKVHILNGGTFHFRIKEREVEKAKLLIDKFRKLKLVKNTTVL</sequence>
<evidence type="ECO:0000256" key="1">
    <source>
        <dbReference type="SAM" id="Phobius"/>
    </source>
</evidence>
<feature type="transmembrane region" description="Helical" evidence="1">
    <location>
        <begin position="35"/>
        <end position="53"/>
    </location>
</feature>
<accession>A0A4Q1K9Y6</accession>